<dbReference type="CDD" id="cd00078">
    <property type="entry name" value="HECTc"/>
    <property type="match status" value="1"/>
</dbReference>
<dbReference type="FunFam" id="3.90.1750.10:FF:000006">
    <property type="entry name" value="E3 ubiquitin-protein ligase TRIP12 isoform X1"/>
    <property type="match status" value="1"/>
</dbReference>
<keyword evidence="10" id="KW-0539">Nucleus</keyword>
<dbReference type="Pfam" id="PF02825">
    <property type="entry name" value="WWE"/>
    <property type="match status" value="1"/>
</dbReference>
<evidence type="ECO:0000313" key="17">
    <source>
        <dbReference type="RefSeq" id="XP_013418115.1"/>
    </source>
</evidence>
<dbReference type="SUPFAM" id="SSF48371">
    <property type="entry name" value="ARM repeat"/>
    <property type="match status" value="1"/>
</dbReference>
<feature type="compositionally biased region" description="Low complexity" evidence="13">
    <location>
        <begin position="434"/>
        <end position="451"/>
    </location>
</feature>
<dbReference type="FunFam" id="3.30.720.50:FF:000001">
    <property type="entry name" value="E3 ubiquitin-protein ligase TRIP12 isoform X1"/>
    <property type="match status" value="1"/>
</dbReference>
<reference evidence="17" key="1">
    <citation type="submission" date="2025-08" db="UniProtKB">
        <authorList>
            <consortium name="RefSeq"/>
        </authorList>
    </citation>
    <scope>IDENTIFICATION</scope>
    <source>
        <tissue evidence="17">Gonads</tissue>
    </source>
</reference>
<feature type="compositionally biased region" description="Basic and acidic residues" evidence="13">
    <location>
        <begin position="377"/>
        <end position="392"/>
    </location>
</feature>
<dbReference type="InterPro" id="IPR057948">
    <property type="entry name" value="TPR_TRIP12_N"/>
</dbReference>
<dbReference type="SUPFAM" id="SSF117839">
    <property type="entry name" value="WWE domain"/>
    <property type="match status" value="1"/>
</dbReference>
<comment type="similarity">
    <text evidence="4 12">Belongs to the UPL family. K-HECT subfamily.</text>
</comment>
<feature type="region of interest" description="Disordered" evidence="13">
    <location>
        <begin position="1667"/>
        <end position="1699"/>
    </location>
</feature>
<keyword evidence="16" id="KW-1185">Reference proteome</keyword>
<feature type="compositionally biased region" description="Low complexity" evidence="13">
    <location>
        <begin position="207"/>
        <end position="220"/>
    </location>
</feature>
<dbReference type="InterPro" id="IPR011989">
    <property type="entry name" value="ARM-like"/>
</dbReference>
<dbReference type="GeneID" id="106179131"/>
<dbReference type="OrthoDB" id="271273at2759"/>
<feature type="compositionally biased region" description="Low complexity" evidence="13">
    <location>
        <begin position="553"/>
        <end position="576"/>
    </location>
</feature>
<dbReference type="RefSeq" id="XP_013418115.1">
    <property type="nucleotide sequence ID" value="XM_013562661.2"/>
</dbReference>
<dbReference type="KEGG" id="lak:106179131"/>
<feature type="domain" description="WWE" evidence="15">
    <location>
        <begin position="934"/>
        <end position="1010"/>
    </location>
</feature>
<dbReference type="PROSITE" id="PS50918">
    <property type="entry name" value="WWE"/>
    <property type="match status" value="1"/>
</dbReference>
<comment type="subcellular location">
    <subcellularLocation>
        <location evidence="2">Nucleus</location>
        <location evidence="2">Nucleoplasm</location>
    </subcellularLocation>
</comment>
<dbReference type="FunCoup" id="A0A1S3K662">
    <property type="interactions" value="2703"/>
</dbReference>
<dbReference type="SMART" id="SM00119">
    <property type="entry name" value="HECTc"/>
    <property type="match status" value="1"/>
</dbReference>
<dbReference type="GO" id="GO:0006281">
    <property type="term" value="P:DNA repair"/>
    <property type="evidence" value="ECO:0007669"/>
    <property type="project" value="UniProtKB-KW"/>
</dbReference>
<gene>
    <name evidence="17" type="primary">LOC106179131</name>
</gene>
<feature type="compositionally biased region" description="Low complexity" evidence="13">
    <location>
        <begin position="347"/>
        <end position="372"/>
    </location>
</feature>
<evidence type="ECO:0000256" key="12">
    <source>
        <dbReference type="RuleBase" id="RU369009"/>
    </source>
</evidence>
<dbReference type="GO" id="GO:0008270">
    <property type="term" value="F:zinc ion binding"/>
    <property type="evidence" value="ECO:0007669"/>
    <property type="project" value="InterPro"/>
</dbReference>
<feature type="compositionally biased region" description="Basic residues" evidence="13">
    <location>
        <begin position="1236"/>
        <end position="1246"/>
    </location>
</feature>
<dbReference type="InterPro" id="IPR004170">
    <property type="entry name" value="WWE_dom"/>
</dbReference>
<dbReference type="GO" id="GO:0016607">
    <property type="term" value="C:nuclear speck"/>
    <property type="evidence" value="ECO:0007669"/>
    <property type="project" value="TreeGrafter"/>
</dbReference>
<feature type="region of interest" description="Disordered" evidence="13">
    <location>
        <begin position="196"/>
        <end position="584"/>
    </location>
</feature>
<dbReference type="Pfam" id="PF00632">
    <property type="entry name" value="HECT"/>
    <property type="match status" value="1"/>
</dbReference>
<evidence type="ECO:0000256" key="9">
    <source>
        <dbReference type="ARBA" id="ARBA00023204"/>
    </source>
</evidence>
<dbReference type="InterPro" id="IPR035983">
    <property type="entry name" value="Hect_E3_ubiquitin_ligase"/>
</dbReference>
<dbReference type="FunFam" id="1.25.10.10:FF:000689">
    <property type="entry name" value="HECT ubiquitin protein ligase family protein KAK"/>
    <property type="match status" value="1"/>
</dbReference>
<dbReference type="PANTHER" id="PTHR45670">
    <property type="entry name" value="E3 UBIQUITIN-PROTEIN LIGASE TRIP12"/>
    <property type="match status" value="1"/>
</dbReference>
<comment type="catalytic activity">
    <reaction evidence="1 12">
        <text>S-ubiquitinyl-[E2 ubiquitin-conjugating enzyme]-L-cysteine + [acceptor protein]-L-lysine = [E2 ubiquitin-conjugating enzyme]-L-cysteine + N(6)-ubiquitinyl-[acceptor protein]-L-lysine.</text>
        <dbReference type="EC" id="2.3.2.26"/>
    </reaction>
</comment>
<dbReference type="Gene3D" id="3.30.720.50">
    <property type="match status" value="1"/>
</dbReference>
<dbReference type="SUPFAM" id="SSF56204">
    <property type="entry name" value="Hect, E3 ligase catalytic domain"/>
    <property type="match status" value="1"/>
</dbReference>
<dbReference type="STRING" id="7574.A0A1S3K662"/>
<dbReference type="InterPro" id="IPR018123">
    <property type="entry name" value="WWE-dom_subgr"/>
</dbReference>
<name>A0A1S3K662_LINAN</name>
<feature type="domain" description="HECT" evidence="14">
    <location>
        <begin position="1858"/>
        <end position="2255"/>
    </location>
</feature>
<feature type="region of interest" description="Disordered" evidence="13">
    <location>
        <begin position="1152"/>
        <end position="1326"/>
    </location>
</feature>
<dbReference type="Proteomes" id="UP000085678">
    <property type="component" value="Unplaced"/>
</dbReference>
<dbReference type="EC" id="2.3.2.26" evidence="12"/>
<evidence type="ECO:0000256" key="10">
    <source>
        <dbReference type="ARBA" id="ARBA00023242"/>
    </source>
</evidence>
<feature type="active site" description="Glycyl thioester intermediate" evidence="11">
    <location>
        <position position="2222"/>
    </location>
</feature>
<dbReference type="PROSITE" id="PS50237">
    <property type="entry name" value="HECT"/>
    <property type="match status" value="1"/>
</dbReference>
<dbReference type="GO" id="GO:0061630">
    <property type="term" value="F:ubiquitin protein ligase activity"/>
    <property type="evidence" value="ECO:0007669"/>
    <property type="project" value="UniProtKB-UniRule"/>
</dbReference>
<dbReference type="InterPro" id="IPR000569">
    <property type="entry name" value="HECT_dom"/>
</dbReference>
<feature type="compositionally biased region" description="Low complexity" evidence="13">
    <location>
        <begin position="1183"/>
        <end position="1192"/>
    </location>
</feature>
<dbReference type="GO" id="GO:0043161">
    <property type="term" value="P:proteasome-mediated ubiquitin-dependent protein catabolic process"/>
    <property type="evidence" value="ECO:0007669"/>
    <property type="project" value="TreeGrafter"/>
</dbReference>
<dbReference type="InterPro" id="IPR045322">
    <property type="entry name" value="HECTD1/TRIP12-like"/>
</dbReference>
<comment type="pathway">
    <text evidence="3 12">Protein modification; protein ubiquitination.</text>
</comment>
<evidence type="ECO:0000256" key="6">
    <source>
        <dbReference type="ARBA" id="ARBA00022679"/>
    </source>
</evidence>
<dbReference type="PANTHER" id="PTHR45670:SF13">
    <property type="entry name" value="E3 UBIQUITIN-PROTEIN LIGASE TRIP12"/>
    <property type="match status" value="1"/>
</dbReference>
<evidence type="ECO:0000256" key="7">
    <source>
        <dbReference type="ARBA" id="ARBA00022763"/>
    </source>
</evidence>
<evidence type="ECO:0000259" key="15">
    <source>
        <dbReference type="PROSITE" id="PS50918"/>
    </source>
</evidence>
<feature type="compositionally biased region" description="Polar residues" evidence="13">
    <location>
        <begin position="1156"/>
        <end position="1172"/>
    </location>
</feature>
<feature type="compositionally biased region" description="Polar residues" evidence="13">
    <location>
        <begin position="397"/>
        <end position="421"/>
    </location>
</feature>
<evidence type="ECO:0000313" key="16">
    <source>
        <dbReference type="Proteomes" id="UP000085678"/>
    </source>
</evidence>
<organism evidence="16 17">
    <name type="scientific">Lingula anatina</name>
    <name type="common">Brachiopod</name>
    <name type="synonym">Lingula unguis</name>
    <dbReference type="NCBI Taxonomy" id="7574"/>
    <lineage>
        <taxon>Eukaryota</taxon>
        <taxon>Metazoa</taxon>
        <taxon>Spiralia</taxon>
        <taxon>Lophotrochozoa</taxon>
        <taxon>Brachiopoda</taxon>
        <taxon>Linguliformea</taxon>
        <taxon>Lingulata</taxon>
        <taxon>Lingulida</taxon>
        <taxon>Linguloidea</taxon>
        <taxon>Lingulidae</taxon>
        <taxon>Lingula</taxon>
    </lineage>
</organism>
<dbReference type="Gene3D" id="1.25.10.10">
    <property type="entry name" value="Leucine-rich Repeat Variant"/>
    <property type="match status" value="1"/>
</dbReference>
<evidence type="ECO:0000256" key="11">
    <source>
        <dbReference type="PROSITE-ProRule" id="PRU00104"/>
    </source>
</evidence>
<feature type="compositionally biased region" description="Gly residues" evidence="13">
    <location>
        <begin position="221"/>
        <end position="230"/>
    </location>
</feature>
<evidence type="ECO:0000256" key="4">
    <source>
        <dbReference type="ARBA" id="ARBA00006331"/>
    </source>
</evidence>
<dbReference type="UniPathway" id="UPA00143"/>
<evidence type="ECO:0000256" key="13">
    <source>
        <dbReference type="SAM" id="MobiDB-lite"/>
    </source>
</evidence>
<evidence type="ECO:0000256" key="3">
    <source>
        <dbReference type="ARBA" id="ARBA00004906"/>
    </source>
</evidence>
<dbReference type="FunFam" id="3.30.2410.10:FF:000005">
    <property type="entry name" value="E3 ubiquitin-protein ligase TRIP12 isoform X1"/>
    <property type="match status" value="1"/>
</dbReference>
<keyword evidence="9" id="KW-0234">DNA repair</keyword>
<proteinExistence type="inferred from homology"/>
<dbReference type="InterPro" id="IPR016024">
    <property type="entry name" value="ARM-type_fold"/>
</dbReference>
<sequence>MDALYILFFPLKSKLAGFKKLETLLGRNDGHIPYCVWMSSPVRSTGKATKADFNSFNLALEKGSSVKQNLPGKKTLKRKGSTQVEEAALTRHKIKKGSTEDLSTVPNQQKSACNLSSDSKAAVNKGKPKLNTSNSGFTYTTQAIVSEAELTNGLSIKGKALASGRTVRKSSTRSRNSSFSDKSDSFAVRAENLNDLSQLQPAKRQTRFSSGSSSASSVFGNFGGGGGGGRTGRRSCSSASESSNFGAGQSQSQASLGSSSSGRALRSNPSATLSEGLPPLRRSTRNTKNTQSSGQKALGSSDSPALTPKDIPLPATGVDSLLNPGKASNRKRQASGALSQELHSATASAESVNRSSNSCSKSALSTTTASSAVQRKSKNEPSAEKRPKIDNKKHQKSNNPSTSKQRSGSKSPTRKNSSQKGVSVCPTRKKKNISSKNSNTDNKNSSGTNSTAFKAARGSNKGLAAGEKKNKLQKSPSKLPSLRRSTRTKKTGSCASSNNRRSSSVTKREGATGAPTSSTGQGGSGGTSKPQTAMADQNGESSGTAPLGPTDEAAPGASGLQASSSALGASAMATSESESEEADMGRLQALLEARGLPPHLFGALGSRMHQLLHRSMSGGTITKAQHLLQGLQAVGDEGQQLTAAIEMCQLLVMGNEDTLAGFPVKQVVPALITLLQMDHNFDIMNNSCRALTYMMEALPRSSAVVVDAVPVFLEKLQVIQCMDVAEQALTALEMLSRRHSKSILQAGGIAACLMFLDFFSITAQRCALAITANCCQNMNSDEFHYVRDSLPLLSGRLSHHDKKSVESVCLCFSRLVDNFQTDERILKEISAHGLLTNILQLLVVTPPVVNTGTFVTVLRMLAVMCASCPDLAVVLLKSNIADTLCYLLVGTSETASQGVELVTRTPQELYEIVCLIGELMPSLPNDGVFSVDSLLRKGCTTNTDAVIWQWRDDRGIWHPYSLIDSRIIEASHQSGEDEVSLSTMGRNYSIDFNSMQQINEDTGTSRPVQRKLNPLAAHGSAAASNNCGVVRSDSRAEILKEDMDLASSFIKALFAVLYEVYSSSAGPAVRHKCLQAILRMVYYATPELLKDVLQNHAVSSHIAAMLASQDLKVVVGAMQMAEILMQKLANIFGIYFRREGVMHQVKRLADPANWEPSPQKSTDSASTPVSQTSREELRAAATSVSSSLGSSLEKVDLDNNSTTPNTVAGGATAATPEAALDRSPGSSQMRLSDVLKRKKPPKRSSRSSRSSSSGKTDESPSAMETVFARLGGGGGGGSNNRPTPSSRGKTGKDTSKSGGATPKSSFLANLNPARWGRASTSATPERPVSTRIIVHQQETFIVKSTSNPNLVSNREKVKTWIREQAARFIEQYFSDETQGSSHPAMDILKRLSVATEQLANLEEDAGLECLQVLSTIMKDSDVSPFEIIHSGFVGKLLKYISLAHGVVSREVKIRRFLHVFLNCPPPDVTTVSQVEFSENPPFSPLISKLVGCLHQLEQFQVKVHDLPGGGTGNSRGSSAIKFFNTHQLKCNLVRHPACTNLRQWRGGPVKIDPLALVQAIERYLVMRGYGRIRPDADDENSDDENSDDDLDDTRAAVFLTQGTGRHKLEFLMGDRVLPYNWTVYQAIKQYGSLEGRDGSETDTDTENPFGHAGIWVQTHTIWYRPAPEEDTNASQPTSPKKTKAEGKSHKASPKGKKGDDLWLGGQCPPVVLPLDRYLSPSLPDSVLVQDPSLEVLALLRVLHAINIYWGALYETSSYDPLVSSLEFSSSKLIAKANRQLQDPLVIMTGNLPQWLPEIAAACPFLFPFDTRQMLFYATAFDRDRAMMRLQDATQDAANNDTSERVAPRLDRRKRVVSRDDLLKQAEKVMEEMGNSKALLEIQYENEVGTGLGPTLEFYSLVSRELRRSDLDIWRGEATKLKDSSGCDEETLYMHSPCGLFVAPLPRSAKASLVTKVKNKFKFLGKFMAKALMDSRMVDIPLSLVFYKWLLNQEQSLDHRDLQHVDTVLYKSFQQMHHIVRQKKRIESDKSHTPESRQLALNNLTIDGCSIEDLSLDFILPGYANIELKKGGKDTAVTLDNLEEYLNLVVHWTLVEGVYRQFEALREGFESVFPLRHLQSFYPHELEQLFCGSSQELWEMKSLMECCRPDHGYSHDSRAVKNLFEILSSYTTEEQRSFLQFVTGSPRLPVGGFKSLSPPLTIVRKTFEPNESPDHFLPSVMTCVNYLKLPDYSSIEVMREKLRIAAQEGQLSFHLS</sequence>
<evidence type="ECO:0000256" key="5">
    <source>
        <dbReference type="ARBA" id="ARBA00022553"/>
    </source>
</evidence>
<dbReference type="InParanoid" id="A0A1S3K662"/>
<dbReference type="InterPro" id="IPR037197">
    <property type="entry name" value="WWE_dom_sf"/>
</dbReference>
<accession>A0A1S3K662</accession>
<keyword evidence="5" id="KW-0597">Phosphoprotein</keyword>
<feature type="compositionally biased region" description="Polar residues" evidence="13">
    <location>
        <begin position="534"/>
        <end position="544"/>
    </location>
</feature>
<protein>
    <recommendedName>
        <fullName evidence="12">E3 ubiquitin-protein ligase</fullName>
        <ecNumber evidence="12">2.3.2.26</ecNumber>
    </recommendedName>
</protein>
<dbReference type="Gene3D" id="3.90.1750.10">
    <property type="entry name" value="Hect, E3 ligase catalytic domains"/>
    <property type="match status" value="1"/>
</dbReference>
<feature type="compositionally biased region" description="Polar residues" evidence="13">
    <location>
        <begin position="286"/>
        <end position="304"/>
    </location>
</feature>
<feature type="region of interest" description="Disordered" evidence="13">
    <location>
        <begin position="162"/>
        <end position="183"/>
    </location>
</feature>
<evidence type="ECO:0000256" key="1">
    <source>
        <dbReference type="ARBA" id="ARBA00000885"/>
    </source>
</evidence>
<evidence type="ECO:0000256" key="8">
    <source>
        <dbReference type="ARBA" id="ARBA00022786"/>
    </source>
</evidence>
<dbReference type="GO" id="GO:0000209">
    <property type="term" value="P:protein polyubiquitination"/>
    <property type="evidence" value="ECO:0007669"/>
    <property type="project" value="TreeGrafter"/>
</dbReference>
<dbReference type="SMART" id="SM00678">
    <property type="entry name" value="WWE"/>
    <property type="match status" value="1"/>
</dbReference>
<keyword evidence="6 12" id="KW-0808">Transferase</keyword>
<dbReference type="Pfam" id="PF25579">
    <property type="entry name" value="TPR_TRIP12_N"/>
    <property type="match status" value="1"/>
</dbReference>
<evidence type="ECO:0000256" key="2">
    <source>
        <dbReference type="ARBA" id="ARBA00004642"/>
    </source>
</evidence>
<keyword evidence="7" id="KW-0227">DNA damage</keyword>
<feature type="compositionally biased region" description="Polar residues" evidence="13">
    <location>
        <begin position="336"/>
        <end position="346"/>
    </location>
</feature>
<evidence type="ECO:0000259" key="14">
    <source>
        <dbReference type="PROSITE" id="PS50237"/>
    </source>
</evidence>
<feature type="compositionally biased region" description="Low complexity" evidence="13">
    <location>
        <begin position="234"/>
        <end position="267"/>
    </location>
</feature>
<feature type="compositionally biased region" description="Low complexity" evidence="13">
    <location>
        <begin position="1202"/>
        <end position="1218"/>
    </location>
</feature>
<dbReference type="Gene3D" id="3.30.2410.10">
    <property type="entry name" value="Hect, E3 ligase catalytic domain"/>
    <property type="match status" value="1"/>
</dbReference>
<keyword evidence="8 11" id="KW-0833">Ubl conjugation pathway</keyword>